<dbReference type="KEGG" id="qdo:H9Q78_07065"/>
<dbReference type="Proteomes" id="UP000515823">
    <property type="component" value="Chromosome"/>
</dbReference>
<accession>A0A7G9G7T0</accession>
<dbReference type="InterPro" id="IPR029044">
    <property type="entry name" value="Nucleotide-diphossugar_trans"/>
</dbReference>
<name>A0A7G9G7T0_9FIRM</name>
<dbReference type="RefSeq" id="WP_249304616.1">
    <property type="nucleotide sequence ID" value="NZ_CP060634.1"/>
</dbReference>
<dbReference type="InterPro" id="IPR001173">
    <property type="entry name" value="Glyco_trans_2-like"/>
</dbReference>
<dbReference type="GO" id="GO:0016758">
    <property type="term" value="F:hexosyltransferase activity"/>
    <property type="evidence" value="ECO:0007669"/>
    <property type="project" value="UniProtKB-ARBA"/>
</dbReference>
<reference evidence="2 3" key="1">
    <citation type="submission" date="2020-08" db="EMBL/GenBank/DDBJ databases">
        <authorList>
            <person name="Liu C."/>
            <person name="Sun Q."/>
        </authorList>
    </citation>
    <scope>NUCLEOTIDE SEQUENCE [LARGE SCALE GENOMIC DNA]</scope>
    <source>
        <strain evidence="2 3">NSJ-38</strain>
    </source>
</reference>
<proteinExistence type="predicted"/>
<keyword evidence="3" id="KW-1185">Reference proteome</keyword>
<dbReference type="PANTHER" id="PTHR22916:SF3">
    <property type="entry name" value="UDP-GLCNAC:BETAGAL BETA-1,3-N-ACETYLGLUCOSAMINYLTRANSFERASE-LIKE PROTEIN 1"/>
    <property type="match status" value="1"/>
</dbReference>
<organism evidence="2 3">
    <name type="scientific">Qiania dongpingensis</name>
    <dbReference type="NCBI Taxonomy" id="2763669"/>
    <lineage>
        <taxon>Bacteria</taxon>
        <taxon>Bacillati</taxon>
        <taxon>Bacillota</taxon>
        <taxon>Clostridia</taxon>
        <taxon>Lachnospirales</taxon>
        <taxon>Lachnospiraceae</taxon>
        <taxon>Qiania</taxon>
    </lineage>
</organism>
<protein>
    <submittedName>
        <fullName evidence="2">Glycosyltransferase</fullName>
    </submittedName>
</protein>
<dbReference type="PANTHER" id="PTHR22916">
    <property type="entry name" value="GLYCOSYLTRANSFERASE"/>
    <property type="match status" value="1"/>
</dbReference>
<dbReference type="CDD" id="cd00761">
    <property type="entry name" value="Glyco_tranf_GTA_type"/>
    <property type="match status" value="1"/>
</dbReference>
<feature type="domain" description="Glycosyltransferase 2-like" evidence="1">
    <location>
        <begin position="8"/>
        <end position="170"/>
    </location>
</feature>
<dbReference type="Pfam" id="PF00535">
    <property type="entry name" value="Glycos_transf_2"/>
    <property type="match status" value="1"/>
</dbReference>
<dbReference type="SUPFAM" id="SSF53448">
    <property type="entry name" value="Nucleotide-diphospho-sugar transferases"/>
    <property type="match status" value="1"/>
</dbReference>
<gene>
    <name evidence="2" type="ORF">H9Q78_07065</name>
</gene>
<evidence type="ECO:0000313" key="2">
    <source>
        <dbReference type="EMBL" id="QNM06862.1"/>
    </source>
</evidence>
<dbReference type="EMBL" id="CP060634">
    <property type="protein sequence ID" value="QNM06862.1"/>
    <property type="molecule type" value="Genomic_DNA"/>
</dbReference>
<keyword evidence="2" id="KW-0808">Transferase</keyword>
<dbReference type="Gene3D" id="3.90.550.10">
    <property type="entry name" value="Spore Coat Polysaccharide Biosynthesis Protein SpsA, Chain A"/>
    <property type="match status" value="1"/>
</dbReference>
<evidence type="ECO:0000313" key="3">
    <source>
        <dbReference type="Proteomes" id="UP000515823"/>
    </source>
</evidence>
<evidence type="ECO:0000259" key="1">
    <source>
        <dbReference type="Pfam" id="PF00535"/>
    </source>
</evidence>
<sequence>MPEQPLISVLLTNYNREQYLPYCIESVLNQTYRNLEFVIIDDGSSDNSVSVIDKYHDSRIHFYKLKENHHISYATNYGLQKLAGDYLAYMDSDDIWSVDKLEKQLTFLQKNPHYKACFTWVDLIDEQGQCINSSEKALHDLYASTTSSREEWLRYFFFEGNRLSKPSALVEINAAKETGCHTLAYVQAHDFDWWIRLTMNHSFAVIEEPLIQMRRFKNPDRNASGESPAQDTRFFNEYMMIRAHFFDNMPQELFTRAFQCCFINKSASSKEELECEKAFLLQKCVHGTEAYPIWGLYKLAELLQVPATFQALKTGYNFTPKDYYELNKTVLFYSKDRISELENIINSQRDELLIQQVHIEKQDKIISSQIDSFKQKESRAREEIAALFAHVNILQDTLNQTVTESEHLKAQLSKLYSSASWKITKPIRFLNKFFRNSFGKRSS</sequence>
<dbReference type="AlphaFoldDB" id="A0A7G9G7T0"/>